<dbReference type="PROSITE" id="PS51192">
    <property type="entry name" value="HELICASE_ATP_BIND_1"/>
    <property type="match status" value="1"/>
</dbReference>
<dbReference type="EC" id="3.6.4.13" evidence="6"/>
<keyword evidence="6" id="KW-0694">RNA-binding</keyword>
<evidence type="ECO:0000313" key="9">
    <source>
        <dbReference type="Proteomes" id="UP000035680"/>
    </source>
</evidence>
<evidence type="ECO:0000256" key="5">
    <source>
        <dbReference type="PROSITE-ProRule" id="PRU00552"/>
    </source>
</evidence>
<dbReference type="InterPro" id="IPR027417">
    <property type="entry name" value="P-loop_NTPase"/>
</dbReference>
<evidence type="ECO:0000256" key="3">
    <source>
        <dbReference type="ARBA" id="ARBA00022806"/>
    </source>
</evidence>
<dbReference type="PANTHER" id="PTHR24031">
    <property type="entry name" value="RNA HELICASE"/>
    <property type="match status" value="1"/>
</dbReference>
<reference evidence="9" key="1">
    <citation type="submission" date="2014-07" db="EMBL/GenBank/DDBJ databases">
        <authorList>
            <person name="Martin A.A"/>
            <person name="De Silva N."/>
        </authorList>
    </citation>
    <scope>NUCLEOTIDE SEQUENCE</scope>
</reference>
<organism evidence="9 10">
    <name type="scientific">Strongyloides venezuelensis</name>
    <name type="common">Threadworm</name>
    <dbReference type="NCBI Taxonomy" id="75913"/>
    <lineage>
        <taxon>Eukaryota</taxon>
        <taxon>Metazoa</taxon>
        <taxon>Ecdysozoa</taxon>
        <taxon>Nematoda</taxon>
        <taxon>Chromadorea</taxon>
        <taxon>Rhabditida</taxon>
        <taxon>Tylenchina</taxon>
        <taxon>Panagrolaimomorpha</taxon>
        <taxon>Strongyloidoidea</taxon>
        <taxon>Strongyloididae</taxon>
        <taxon>Strongyloides</taxon>
    </lineage>
</organism>
<dbReference type="GO" id="GO:0005524">
    <property type="term" value="F:ATP binding"/>
    <property type="evidence" value="ECO:0007669"/>
    <property type="project" value="UniProtKB-UniRule"/>
</dbReference>
<keyword evidence="9" id="KW-1185">Reference proteome</keyword>
<protein>
    <recommendedName>
        <fullName evidence="6">ATP-dependent RNA helicase</fullName>
        <ecNumber evidence="6">3.6.4.13</ecNumber>
    </recommendedName>
</protein>
<evidence type="ECO:0000256" key="1">
    <source>
        <dbReference type="ARBA" id="ARBA00022741"/>
    </source>
</evidence>
<dbReference type="GO" id="GO:0003724">
    <property type="term" value="F:RNA helicase activity"/>
    <property type="evidence" value="ECO:0007669"/>
    <property type="project" value="UniProtKB-EC"/>
</dbReference>
<evidence type="ECO:0000259" key="7">
    <source>
        <dbReference type="PROSITE" id="PS51192"/>
    </source>
</evidence>
<comment type="function">
    <text evidence="6">RNA helicase.</text>
</comment>
<dbReference type="GO" id="GO:0016787">
    <property type="term" value="F:hydrolase activity"/>
    <property type="evidence" value="ECO:0007669"/>
    <property type="project" value="UniProtKB-KW"/>
</dbReference>
<feature type="domain" description="DEAD-box RNA helicase Q" evidence="8">
    <location>
        <begin position="149"/>
        <end position="177"/>
    </location>
</feature>
<comment type="catalytic activity">
    <reaction evidence="6">
        <text>ATP + H2O = ADP + phosphate + H(+)</text>
        <dbReference type="Rhea" id="RHEA:13065"/>
        <dbReference type="ChEBI" id="CHEBI:15377"/>
        <dbReference type="ChEBI" id="CHEBI:15378"/>
        <dbReference type="ChEBI" id="CHEBI:30616"/>
        <dbReference type="ChEBI" id="CHEBI:43474"/>
        <dbReference type="ChEBI" id="CHEBI:456216"/>
        <dbReference type="EC" id="3.6.4.13"/>
    </reaction>
</comment>
<dbReference type="Proteomes" id="UP000035680">
    <property type="component" value="Unassembled WGS sequence"/>
</dbReference>
<dbReference type="InterPro" id="IPR011545">
    <property type="entry name" value="DEAD/DEAH_box_helicase_dom"/>
</dbReference>
<evidence type="ECO:0000256" key="6">
    <source>
        <dbReference type="RuleBase" id="RU365068"/>
    </source>
</evidence>
<keyword evidence="3 6" id="KW-0347">Helicase</keyword>
<keyword evidence="2 6" id="KW-0378">Hydrolase</keyword>
<reference evidence="10" key="2">
    <citation type="submission" date="2015-08" db="UniProtKB">
        <authorList>
            <consortium name="WormBaseParasite"/>
        </authorList>
    </citation>
    <scope>IDENTIFICATION</scope>
</reference>
<evidence type="ECO:0000259" key="8">
    <source>
        <dbReference type="PROSITE" id="PS51195"/>
    </source>
</evidence>
<feature type="short sequence motif" description="Q motif" evidence="5">
    <location>
        <begin position="149"/>
        <end position="177"/>
    </location>
</feature>
<dbReference type="AlphaFoldDB" id="A0A0K0FI86"/>
<dbReference type="InterPro" id="IPR014014">
    <property type="entry name" value="RNA_helicase_DEAD_Q_motif"/>
</dbReference>
<name>A0A0K0FI86_STRVS</name>
<sequence>MGDSKEEINNVLSSSKRQIATRVTMPQIPICTGIVCGHANEITFNIKQPLTEAMNNTKSAMSNKTSSQFTVNASQNNMRSSGRMTYEFLLYNFKNESRNNFGRDFIPIDRPCDVILEEDRKNAEYYNRLDEIDDEVIFTGAVGVPKCYKTSGDANFHPTLQNTMTKSGYTKPRKIQAFAIPIIRDGFDIIGQSGSASGKTGAYLLPIIDAILKSELKSGERVPFALIIAPTRELVLQIHEQARKFCDGSLYGCAKLYGQISNSYLQRELDSGCDILVSTPGRLNEFLFKGYVHLNKLRYVISDEADRLMEYNFANDITNILESPSCVPLMSRQNLLISSTFSPEA</sequence>
<dbReference type="Gene3D" id="3.40.50.300">
    <property type="entry name" value="P-loop containing nucleotide triphosphate hydrolases"/>
    <property type="match status" value="1"/>
</dbReference>
<dbReference type="PROSITE" id="PS51195">
    <property type="entry name" value="Q_MOTIF"/>
    <property type="match status" value="1"/>
</dbReference>
<dbReference type="InterPro" id="IPR014001">
    <property type="entry name" value="Helicase_ATP-bd"/>
</dbReference>
<dbReference type="SMART" id="SM00487">
    <property type="entry name" value="DEXDc"/>
    <property type="match status" value="1"/>
</dbReference>
<comment type="similarity">
    <text evidence="6">Belongs to the DEAD box helicase family.</text>
</comment>
<feature type="domain" description="Helicase ATP-binding" evidence="7">
    <location>
        <begin position="180"/>
        <end position="345"/>
    </location>
</feature>
<keyword evidence="1 6" id="KW-0547">Nucleotide-binding</keyword>
<evidence type="ECO:0000256" key="2">
    <source>
        <dbReference type="ARBA" id="ARBA00022801"/>
    </source>
</evidence>
<dbReference type="SUPFAM" id="SSF52540">
    <property type="entry name" value="P-loop containing nucleoside triphosphate hydrolases"/>
    <property type="match status" value="1"/>
</dbReference>
<comment type="domain">
    <text evidence="6">The Q motif is unique to and characteristic of the DEAD box family of RNA helicases and controls ATP binding and hydrolysis.</text>
</comment>
<dbReference type="Pfam" id="PF00270">
    <property type="entry name" value="DEAD"/>
    <property type="match status" value="1"/>
</dbReference>
<dbReference type="GO" id="GO:0003723">
    <property type="term" value="F:RNA binding"/>
    <property type="evidence" value="ECO:0007669"/>
    <property type="project" value="UniProtKB-UniRule"/>
</dbReference>
<evidence type="ECO:0000313" key="10">
    <source>
        <dbReference type="WBParaSite" id="SVE_0860500.1"/>
    </source>
</evidence>
<accession>A0A0K0FI86</accession>
<keyword evidence="4 6" id="KW-0067">ATP-binding</keyword>
<dbReference type="STRING" id="75913.A0A0K0FI86"/>
<proteinExistence type="inferred from homology"/>
<dbReference type="WBParaSite" id="SVE_0860500.1">
    <property type="protein sequence ID" value="SVE_0860500.1"/>
    <property type="gene ID" value="SVE_0860500"/>
</dbReference>
<evidence type="ECO:0000256" key="4">
    <source>
        <dbReference type="ARBA" id="ARBA00022840"/>
    </source>
</evidence>